<gene>
    <name evidence="8" type="primary">rmlD</name>
</gene>
<accession>A0A0P0YR87</accession>
<dbReference type="GO" id="GO:0008831">
    <property type="term" value="F:dTDP-4-dehydrorhamnose reductase activity"/>
    <property type="evidence" value="ECO:0007669"/>
    <property type="project" value="UniProtKB-EC"/>
</dbReference>
<dbReference type="PANTHER" id="PTHR10491">
    <property type="entry name" value="DTDP-4-DEHYDRORHAMNOSE REDUCTASE"/>
    <property type="match status" value="1"/>
</dbReference>
<comment type="similarity">
    <text evidence="2 6">Belongs to the dTDP-4-dehydrorhamnose reductase family.</text>
</comment>
<evidence type="ECO:0000259" key="7">
    <source>
        <dbReference type="Pfam" id="PF04321"/>
    </source>
</evidence>
<keyword evidence="6" id="KW-0560">Oxidoreductase</keyword>
<dbReference type="NCBIfam" id="NF007440">
    <property type="entry name" value="PRK09987.1"/>
    <property type="match status" value="1"/>
</dbReference>
<reference evidence="8" key="2">
    <citation type="journal article" date="2015" name="Sci. Rep.">
        <title>Genetic analysis of capsular polysaccharide synthesis gene clusters in 79 capsular types of Klebsiella spp.</title>
        <authorList>
            <person name="Pan Y.J."/>
            <person name="Lin T.L."/>
            <person name="Chen C.T."/>
            <person name="Chen Y.Y."/>
            <person name="Hsieh P.F."/>
            <person name="Hsu C.R."/>
            <person name="Wu M.C."/>
            <person name="Wang J.T."/>
        </authorList>
    </citation>
    <scope>NUCLEOTIDE SEQUENCE</scope>
    <source>
        <strain evidence="8">8588</strain>
    </source>
</reference>
<dbReference type="CDD" id="cd05254">
    <property type="entry name" value="dTDP_HR_like_SDR_e"/>
    <property type="match status" value="1"/>
</dbReference>
<keyword evidence="6" id="KW-0521">NADP</keyword>
<dbReference type="Pfam" id="PF04321">
    <property type="entry name" value="RmlD_sub_bind"/>
    <property type="match status" value="1"/>
</dbReference>
<name>A0A0P0YR87_9ENTR</name>
<sequence length="296" mass="32078">MKILLIGRNGQVGWELQRSLSTLGEVVAVDYFDKALCGDLTDLEGIAHTVRQVKPDVIVNAAAHTAVDKAESERELSDLLNDKGVAVLAAESAKLGALMVHYSTDYVFDGQGSHYRLEDEATGPLNVYGETKRAGELALAQGNPRHLIFRTSWVYATRGANFVKTMLRLAGEKEALSIINDQHGAPTGAELLADCTAIAIREEQRNRAVAGTYHLVASGETSWAEYAEFVFEVARSQGAALAINAVSGIPTTAYPTPAKRPLNSRLSNEKFQRVFGVTLPDWRQGVARVVTEVLGK</sequence>
<proteinExistence type="inferred from homology"/>
<evidence type="ECO:0000256" key="4">
    <source>
        <dbReference type="ARBA" id="ARBA00017099"/>
    </source>
</evidence>
<comment type="cofactor">
    <cofactor evidence="6">
        <name>Mg(2+)</name>
        <dbReference type="ChEBI" id="CHEBI:18420"/>
    </cofactor>
    <text evidence="6">Binds 1 Mg(2+) ion per monomer.</text>
</comment>
<dbReference type="InterPro" id="IPR036291">
    <property type="entry name" value="NAD(P)-bd_dom_sf"/>
</dbReference>
<reference evidence="8" key="1">
    <citation type="submission" date="2014-04" db="EMBL/GenBank/DDBJ databases">
        <authorList>
            <person name="Harrison E."/>
        </authorList>
    </citation>
    <scope>NUCLEOTIDE SEQUENCE</scope>
    <source>
        <strain evidence="8">8588</strain>
    </source>
</reference>
<dbReference type="UniPathway" id="UPA00124"/>
<dbReference type="EMBL" id="AB924577">
    <property type="protein sequence ID" value="BAT23749.1"/>
    <property type="molecule type" value="Genomic_DNA"/>
</dbReference>
<organism evidence="8">
    <name type="scientific">Klebsiella sp. 8588</name>
    <dbReference type="NCBI Taxonomy" id="1497815"/>
    <lineage>
        <taxon>Bacteria</taxon>
        <taxon>Pseudomonadati</taxon>
        <taxon>Pseudomonadota</taxon>
        <taxon>Gammaproteobacteria</taxon>
        <taxon>Enterobacterales</taxon>
        <taxon>Enterobacteriaceae</taxon>
        <taxon>Klebsiella/Raoultella group</taxon>
        <taxon>Klebsiella</taxon>
    </lineage>
</organism>
<feature type="domain" description="RmlD-like substrate binding" evidence="7">
    <location>
        <begin position="1"/>
        <end position="293"/>
    </location>
</feature>
<protein>
    <recommendedName>
        <fullName evidence="4 6">dTDP-4-dehydrorhamnose reductase</fullName>
        <ecNumber evidence="3 6">1.1.1.133</ecNumber>
    </recommendedName>
</protein>
<dbReference type="NCBIfam" id="TIGR01214">
    <property type="entry name" value="rmlD"/>
    <property type="match status" value="1"/>
</dbReference>
<dbReference type="Gene3D" id="3.40.50.720">
    <property type="entry name" value="NAD(P)-binding Rossmann-like Domain"/>
    <property type="match status" value="1"/>
</dbReference>
<dbReference type="EC" id="1.1.1.133" evidence="3 6"/>
<dbReference type="Gene3D" id="3.90.25.10">
    <property type="entry name" value="UDP-galactose 4-epimerase, domain 1"/>
    <property type="match status" value="1"/>
</dbReference>
<comment type="catalytic activity">
    <reaction evidence="5 6">
        <text>dTDP-beta-L-rhamnose + NADP(+) = dTDP-4-dehydro-beta-L-rhamnose + NADPH + H(+)</text>
        <dbReference type="Rhea" id="RHEA:21796"/>
        <dbReference type="ChEBI" id="CHEBI:15378"/>
        <dbReference type="ChEBI" id="CHEBI:57510"/>
        <dbReference type="ChEBI" id="CHEBI:57783"/>
        <dbReference type="ChEBI" id="CHEBI:58349"/>
        <dbReference type="ChEBI" id="CHEBI:62830"/>
        <dbReference type="EC" id="1.1.1.133"/>
    </reaction>
</comment>
<dbReference type="AlphaFoldDB" id="A0A0P0YR87"/>
<comment type="function">
    <text evidence="6">Catalyzes the reduction of dTDP-6-deoxy-L-lyxo-4-hexulose to yield dTDP-L-rhamnose.</text>
</comment>
<dbReference type="PANTHER" id="PTHR10491:SF4">
    <property type="entry name" value="METHIONINE ADENOSYLTRANSFERASE 2 SUBUNIT BETA"/>
    <property type="match status" value="1"/>
</dbReference>
<evidence type="ECO:0000256" key="5">
    <source>
        <dbReference type="ARBA" id="ARBA00048200"/>
    </source>
</evidence>
<dbReference type="GO" id="GO:0019305">
    <property type="term" value="P:dTDP-rhamnose biosynthetic process"/>
    <property type="evidence" value="ECO:0007669"/>
    <property type="project" value="UniProtKB-UniPathway"/>
</dbReference>
<comment type="pathway">
    <text evidence="1 6">Carbohydrate biosynthesis; dTDP-L-rhamnose biosynthesis.</text>
</comment>
<evidence type="ECO:0000256" key="2">
    <source>
        <dbReference type="ARBA" id="ARBA00010944"/>
    </source>
</evidence>
<dbReference type="UniPathway" id="UPA00281"/>
<evidence type="ECO:0000256" key="3">
    <source>
        <dbReference type="ARBA" id="ARBA00012929"/>
    </source>
</evidence>
<dbReference type="GO" id="GO:0005829">
    <property type="term" value="C:cytosol"/>
    <property type="evidence" value="ECO:0007669"/>
    <property type="project" value="TreeGrafter"/>
</dbReference>
<dbReference type="InterPro" id="IPR005913">
    <property type="entry name" value="dTDP_dehydrorham_reduct"/>
</dbReference>
<evidence type="ECO:0000256" key="6">
    <source>
        <dbReference type="RuleBase" id="RU364082"/>
    </source>
</evidence>
<dbReference type="SUPFAM" id="SSF51735">
    <property type="entry name" value="NAD(P)-binding Rossmann-fold domains"/>
    <property type="match status" value="1"/>
</dbReference>
<dbReference type="GO" id="GO:0009243">
    <property type="term" value="P:O antigen biosynthetic process"/>
    <property type="evidence" value="ECO:0007669"/>
    <property type="project" value="UniProtKB-UniPathway"/>
</dbReference>
<evidence type="ECO:0000256" key="1">
    <source>
        <dbReference type="ARBA" id="ARBA00004781"/>
    </source>
</evidence>
<evidence type="ECO:0000313" key="8">
    <source>
        <dbReference type="EMBL" id="BAT23749.1"/>
    </source>
</evidence>
<dbReference type="InterPro" id="IPR029903">
    <property type="entry name" value="RmlD-like-bd"/>
</dbReference>